<evidence type="ECO:0000313" key="11">
    <source>
        <dbReference type="EMBL" id="SFG72825.1"/>
    </source>
</evidence>
<evidence type="ECO:0000256" key="3">
    <source>
        <dbReference type="ARBA" id="ARBA00022475"/>
    </source>
</evidence>
<evidence type="ECO:0000256" key="9">
    <source>
        <dbReference type="SAM" id="Phobius"/>
    </source>
</evidence>
<comment type="similarity">
    <text evidence="2">Belongs to the MotB family.</text>
</comment>
<feature type="domain" description="OmpA-like" evidence="10">
    <location>
        <begin position="133"/>
        <end position="256"/>
    </location>
</feature>
<evidence type="ECO:0000256" key="1">
    <source>
        <dbReference type="ARBA" id="ARBA00004162"/>
    </source>
</evidence>
<name>A0A1I2U6P6_9BACL</name>
<evidence type="ECO:0000313" key="12">
    <source>
        <dbReference type="Proteomes" id="UP000198752"/>
    </source>
</evidence>
<dbReference type="InterPro" id="IPR050330">
    <property type="entry name" value="Bact_OuterMem_StrucFunc"/>
</dbReference>
<dbReference type="OrthoDB" id="9815217at2"/>
<dbReference type="SUPFAM" id="SSF103088">
    <property type="entry name" value="OmpA-like"/>
    <property type="match status" value="1"/>
</dbReference>
<dbReference type="PANTHER" id="PTHR30329:SF21">
    <property type="entry name" value="LIPOPROTEIN YIAD-RELATED"/>
    <property type="match status" value="1"/>
</dbReference>
<evidence type="ECO:0000259" key="10">
    <source>
        <dbReference type="PROSITE" id="PS51123"/>
    </source>
</evidence>
<evidence type="ECO:0000256" key="6">
    <source>
        <dbReference type="ARBA" id="ARBA00023136"/>
    </source>
</evidence>
<keyword evidence="5 9" id="KW-1133">Transmembrane helix</keyword>
<dbReference type="Pfam" id="PF00691">
    <property type="entry name" value="OmpA"/>
    <property type="match status" value="1"/>
</dbReference>
<dbReference type="EMBL" id="FOOY01000019">
    <property type="protein sequence ID" value="SFG72825.1"/>
    <property type="molecule type" value="Genomic_DNA"/>
</dbReference>
<keyword evidence="3" id="KW-1003">Cell membrane</keyword>
<accession>A0A1I2U6P6</accession>
<dbReference type="STRING" id="269670.SAMN02982927_02576"/>
<evidence type="ECO:0000256" key="5">
    <source>
        <dbReference type="ARBA" id="ARBA00022989"/>
    </source>
</evidence>
<evidence type="ECO:0000256" key="2">
    <source>
        <dbReference type="ARBA" id="ARBA00008914"/>
    </source>
</evidence>
<dbReference type="Proteomes" id="UP000198752">
    <property type="component" value="Unassembled WGS sequence"/>
</dbReference>
<evidence type="ECO:0000256" key="7">
    <source>
        <dbReference type="PROSITE-ProRule" id="PRU00473"/>
    </source>
</evidence>
<dbReference type="Gene3D" id="3.30.1330.60">
    <property type="entry name" value="OmpA-like domain"/>
    <property type="match status" value="1"/>
</dbReference>
<dbReference type="RefSeq" id="WP_093673579.1">
    <property type="nucleotide sequence ID" value="NZ_FOOY01000019.1"/>
</dbReference>
<feature type="region of interest" description="Disordered" evidence="8">
    <location>
        <begin position="74"/>
        <end position="101"/>
    </location>
</feature>
<dbReference type="AlphaFoldDB" id="A0A1I2U6P6"/>
<protein>
    <submittedName>
        <fullName evidence="11">Chemotaxis protein MotB</fullName>
    </submittedName>
</protein>
<evidence type="ECO:0000256" key="4">
    <source>
        <dbReference type="ARBA" id="ARBA00022692"/>
    </source>
</evidence>
<keyword evidence="4 9" id="KW-0812">Transmembrane</keyword>
<organism evidence="11 12">
    <name type="scientific">Sporolactobacillus nakayamae</name>
    <dbReference type="NCBI Taxonomy" id="269670"/>
    <lineage>
        <taxon>Bacteria</taxon>
        <taxon>Bacillati</taxon>
        <taxon>Bacillota</taxon>
        <taxon>Bacilli</taxon>
        <taxon>Bacillales</taxon>
        <taxon>Sporolactobacillaceae</taxon>
        <taxon>Sporolactobacillus</taxon>
    </lineage>
</organism>
<dbReference type="Pfam" id="PF13677">
    <property type="entry name" value="MotB_plug"/>
    <property type="match status" value="1"/>
</dbReference>
<dbReference type="GO" id="GO:0005886">
    <property type="term" value="C:plasma membrane"/>
    <property type="evidence" value="ECO:0007669"/>
    <property type="project" value="UniProtKB-SubCell"/>
</dbReference>
<comment type="subcellular location">
    <subcellularLocation>
        <location evidence="1">Cell membrane</location>
        <topology evidence="1">Single-pass membrane protein</topology>
    </subcellularLocation>
</comment>
<reference evidence="12" key="1">
    <citation type="submission" date="2016-10" db="EMBL/GenBank/DDBJ databases">
        <authorList>
            <person name="Varghese N."/>
            <person name="Submissions S."/>
        </authorList>
    </citation>
    <scope>NUCLEOTIDE SEQUENCE [LARGE SCALE GENOMIC DNA]</scope>
    <source>
        <strain evidence="12">ATCC 700379</strain>
    </source>
</reference>
<dbReference type="PANTHER" id="PTHR30329">
    <property type="entry name" value="STATOR ELEMENT OF FLAGELLAR MOTOR COMPLEX"/>
    <property type="match status" value="1"/>
</dbReference>
<sequence>MSRHRRKRYARHEEESGGGSERWLVTYSDLITLLLVFFIVMFSMSSIENQKFNALVSSLKSSFQGDSILQGIGYPSADKGQTKPSVPLVKKSQSISDSEKQKDKKKLDALYVQLDKYIKDNHLSPDVSLTETQRGVQLTFRESILFDLGKANLRGNAKAVLGRIGNILKSVPNDISIEGHTDNTPFRNEGSAIRSNWELSGLRAQTVMNYLIKKDDLIPQRMHFVGYGEYKPIVKNDTPAHKAMNRRVNIVIIREEKKLDSE</sequence>
<evidence type="ECO:0000256" key="8">
    <source>
        <dbReference type="SAM" id="MobiDB-lite"/>
    </source>
</evidence>
<gene>
    <name evidence="11" type="ORF">SAMN02982927_02576</name>
</gene>
<dbReference type="PROSITE" id="PS51123">
    <property type="entry name" value="OMPA_2"/>
    <property type="match status" value="1"/>
</dbReference>
<proteinExistence type="inferred from homology"/>
<keyword evidence="12" id="KW-1185">Reference proteome</keyword>
<dbReference type="InterPro" id="IPR036737">
    <property type="entry name" value="OmpA-like_sf"/>
</dbReference>
<feature type="transmembrane region" description="Helical" evidence="9">
    <location>
        <begin position="21"/>
        <end position="44"/>
    </location>
</feature>
<dbReference type="InterPro" id="IPR025713">
    <property type="entry name" value="MotB-like_N_dom"/>
</dbReference>
<keyword evidence="6 7" id="KW-0472">Membrane</keyword>
<dbReference type="InterPro" id="IPR006665">
    <property type="entry name" value="OmpA-like"/>
</dbReference>
<dbReference type="CDD" id="cd07185">
    <property type="entry name" value="OmpA_C-like"/>
    <property type="match status" value="1"/>
</dbReference>